<comment type="caution">
    <text evidence="1">The sequence shown here is derived from an EMBL/GenBank/DDBJ whole genome shotgun (WGS) entry which is preliminary data.</text>
</comment>
<name>A0A0F9C2P9_9ZZZZ</name>
<protein>
    <submittedName>
        <fullName evidence="1">Uncharacterized protein</fullName>
    </submittedName>
</protein>
<sequence length="63" mass="7848">MFITRYGGRLRYPRYWRAMTYWVGVHEKGDNAFWSEKIRPLDRRKTFRTKARIKKIPEPKFKI</sequence>
<reference evidence="1" key="1">
    <citation type="journal article" date="2015" name="Nature">
        <title>Complex archaea that bridge the gap between prokaryotes and eukaryotes.</title>
        <authorList>
            <person name="Spang A."/>
            <person name="Saw J.H."/>
            <person name="Jorgensen S.L."/>
            <person name="Zaremba-Niedzwiedzka K."/>
            <person name="Martijn J."/>
            <person name="Lind A.E."/>
            <person name="van Eijk R."/>
            <person name="Schleper C."/>
            <person name="Guy L."/>
            <person name="Ettema T.J."/>
        </authorList>
    </citation>
    <scope>NUCLEOTIDE SEQUENCE</scope>
</reference>
<accession>A0A0F9C2P9</accession>
<organism evidence="1">
    <name type="scientific">marine sediment metagenome</name>
    <dbReference type="NCBI Taxonomy" id="412755"/>
    <lineage>
        <taxon>unclassified sequences</taxon>
        <taxon>metagenomes</taxon>
        <taxon>ecological metagenomes</taxon>
    </lineage>
</organism>
<proteinExistence type="predicted"/>
<gene>
    <name evidence="1" type="ORF">LCGC14_2659330</name>
</gene>
<dbReference type="AlphaFoldDB" id="A0A0F9C2P9"/>
<evidence type="ECO:0000313" key="1">
    <source>
        <dbReference type="EMBL" id="KKK96779.1"/>
    </source>
</evidence>
<dbReference type="EMBL" id="LAZR01046332">
    <property type="protein sequence ID" value="KKK96779.1"/>
    <property type="molecule type" value="Genomic_DNA"/>
</dbReference>